<sequence>MSKIKQFFKKKKDEAAFKFKLGGGSLGQGHSLSSSEPATSSSQGRRPDYEAYIPPKRKELSSEAKAAAEAALARIEKKGDRKAMNTSLAAIKARARQELQAEAAALKQENESANIEKTSTPTENVASVFYRCPLVSDEILPKKEWRNKIKEFLYQQLETSGEKALTSCLIIQNCNTKEKAEECVQTLCKYLENIINHPNEEKYCSIRMSNRIFSEKVRYVEGALDFLNACGFREILLDNELFMIWSNDNIEQNYDLPSLLEALKNAEQINLELDRNIKVLLPSQAKSVILPDDFYRISPEELKREQQLRTEAIENSQILKTKAMREREEQRTMRMYRYALIRVKFPNGLYIQGTFNVYEKLSDVYEFVQSCLQNESMDFNLMMANDGKFSENDMEKTLFDLRLIPNVVLLFTTAGEWGSDCNFVKENLLLLVQDM</sequence>
<feature type="compositionally biased region" description="Low complexity" evidence="8">
    <location>
        <begin position="28"/>
        <end position="42"/>
    </location>
</feature>
<dbReference type="EnsemblMetazoa" id="MDOA004981-RA">
    <property type="protein sequence ID" value="MDOA004981-PA"/>
    <property type="gene ID" value="MDOA004981"/>
</dbReference>
<feature type="region of interest" description="Disordered" evidence="8">
    <location>
        <begin position="23"/>
        <end position="60"/>
    </location>
</feature>
<dbReference type="InterPro" id="IPR001012">
    <property type="entry name" value="UBX_dom"/>
</dbReference>
<dbReference type="SMART" id="SM00166">
    <property type="entry name" value="UBX"/>
    <property type="match status" value="1"/>
</dbReference>
<keyword evidence="12" id="KW-1185">Reference proteome</keyword>
<evidence type="ECO:0000256" key="1">
    <source>
        <dbReference type="ARBA" id="ARBA00004170"/>
    </source>
</evidence>
<evidence type="ECO:0000256" key="7">
    <source>
        <dbReference type="ARBA" id="ARBA00075815"/>
    </source>
</evidence>
<comment type="function">
    <text evidence="4">May negatively regulate the ATPase activity of VCP, an ATP-driven segregase that associates with different cofactors to control a wide variety of cellular processes. As a cofactor of VCP, it may play a role in the transport of CAV1 to lysosomes for degradation. It may also play a role in endoplasmic reticulum-associated degradation (ERAD) of misfolded proteins. Together with VCP and other cofactors, it may play a role in macroautophagy, regulating for instance the clearance of damaged lysosomes.</text>
</comment>
<dbReference type="AlphaFoldDB" id="T1PBS8"/>
<dbReference type="Pfam" id="PF00789">
    <property type="entry name" value="UBX"/>
    <property type="match status" value="1"/>
</dbReference>
<dbReference type="FunFam" id="3.10.20.90:FF:000185">
    <property type="entry name" value="UBX domain-containing protein 6"/>
    <property type="match status" value="1"/>
</dbReference>
<reference evidence="13" key="3">
    <citation type="submission" date="2025-04" db="UniProtKB">
        <authorList>
            <consortium name="RefSeq"/>
        </authorList>
    </citation>
    <scope>IDENTIFICATION</scope>
    <source>
        <strain evidence="13">Aabys</strain>
    </source>
</reference>
<dbReference type="CDD" id="cd16119">
    <property type="entry name" value="UBX_UBXN6"/>
    <property type="match status" value="1"/>
</dbReference>
<dbReference type="InterPro" id="IPR029071">
    <property type="entry name" value="Ubiquitin-like_domsf"/>
</dbReference>
<evidence type="ECO:0000313" key="12">
    <source>
        <dbReference type="Proteomes" id="UP001652621"/>
    </source>
</evidence>
<evidence type="ECO:0000256" key="5">
    <source>
        <dbReference type="ARBA" id="ARBA00065525"/>
    </source>
</evidence>
<dbReference type="RefSeq" id="XP_005177974.1">
    <property type="nucleotide sequence ID" value="XM_005177917.2"/>
</dbReference>
<dbReference type="Gene3D" id="3.10.20.90">
    <property type="entry name" value="Phosphatidylinositol 3-kinase Catalytic Subunit, Chain A, domain 1"/>
    <property type="match status" value="1"/>
</dbReference>
<dbReference type="Gene3D" id="1.20.58.2190">
    <property type="match status" value="1"/>
</dbReference>
<dbReference type="InterPro" id="IPR042774">
    <property type="entry name" value="UBXN6_PUB"/>
</dbReference>
<dbReference type="VEuPathDB" id="VectorBase:MDOA004981"/>
<dbReference type="SUPFAM" id="SSF143503">
    <property type="entry name" value="PUG domain-like"/>
    <property type="match status" value="1"/>
</dbReference>
<dbReference type="Proteomes" id="UP001652621">
    <property type="component" value="Unplaced"/>
</dbReference>
<dbReference type="SUPFAM" id="SSF54236">
    <property type="entry name" value="Ubiquitin-like"/>
    <property type="match status" value="1"/>
</dbReference>
<dbReference type="STRING" id="7370.T1PBS8"/>
<evidence type="ECO:0000313" key="11">
    <source>
        <dbReference type="EnsemblMetazoa" id="MDOA004981-PA"/>
    </source>
</evidence>
<dbReference type="eggNOG" id="KOG2699">
    <property type="taxonomic scope" value="Eukaryota"/>
</dbReference>
<dbReference type="GO" id="GO:0016020">
    <property type="term" value="C:membrane"/>
    <property type="evidence" value="ECO:0007669"/>
    <property type="project" value="UniProtKB-SubCell"/>
</dbReference>
<dbReference type="PROSITE" id="PS50033">
    <property type="entry name" value="UBX"/>
    <property type="match status" value="1"/>
</dbReference>
<dbReference type="GO" id="GO:0005737">
    <property type="term" value="C:cytoplasm"/>
    <property type="evidence" value="ECO:0007669"/>
    <property type="project" value="TreeGrafter"/>
</dbReference>
<feature type="domain" description="UBX" evidence="9">
    <location>
        <begin position="341"/>
        <end position="411"/>
    </location>
</feature>
<dbReference type="InterPro" id="IPR036339">
    <property type="entry name" value="PUB-like_dom_sf"/>
</dbReference>
<keyword evidence="3" id="KW-0472">Membrane</keyword>
<dbReference type="SMART" id="SM00580">
    <property type="entry name" value="PUG"/>
    <property type="match status" value="1"/>
</dbReference>
<dbReference type="OrthoDB" id="49605at2759"/>
<evidence type="ECO:0000313" key="13">
    <source>
        <dbReference type="RefSeq" id="XP_005177974.1"/>
    </source>
</evidence>
<dbReference type="CTD" id="37148"/>
<evidence type="ECO:0000256" key="2">
    <source>
        <dbReference type="ARBA" id="ARBA00022786"/>
    </source>
</evidence>
<dbReference type="CDD" id="cd10460">
    <property type="entry name" value="PUB_UBXD1"/>
    <property type="match status" value="1"/>
</dbReference>
<dbReference type="GeneID" id="101892602"/>
<evidence type="ECO:0000256" key="6">
    <source>
        <dbReference type="ARBA" id="ARBA00070523"/>
    </source>
</evidence>
<dbReference type="KEGG" id="mde:101892602"/>
<accession>T1PBS8</accession>
<evidence type="ECO:0000256" key="4">
    <source>
        <dbReference type="ARBA" id="ARBA00059509"/>
    </source>
</evidence>
<comment type="subunit">
    <text evidence="5">Interacts with VCP through the PUB domain (via C-terminus) and VIM motif (via N-terminus); the interaction is direct. Forms a ternary complex with CAV1 and VCP. Interacts with SYVN1. Interacts with HERPUD1. Interacts with VCPKMT. May interact with DERL1. Interacts with PLAA, VCP and YOD1; may form a complex involved in macroautophagy. Interacts with LMAN1.</text>
</comment>
<organism evidence="10">
    <name type="scientific">Musca domestica</name>
    <name type="common">House fly</name>
    <dbReference type="NCBI Taxonomy" id="7370"/>
    <lineage>
        <taxon>Eukaryota</taxon>
        <taxon>Metazoa</taxon>
        <taxon>Ecdysozoa</taxon>
        <taxon>Arthropoda</taxon>
        <taxon>Hexapoda</taxon>
        <taxon>Insecta</taxon>
        <taxon>Pterygota</taxon>
        <taxon>Neoptera</taxon>
        <taxon>Endopterygota</taxon>
        <taxon>Diptera</taxon>
        <taxon>Brachycera</taxon>
        <taxon>Muscomorpha</taxon>
        <taxon>Muscoidea</taxon>
        <taxon>Muscidae</taxon>
        <taxon>Musca</taxon>
    </lineage>
</organism>
<evidence type="ECO:0000259" key="9">
    <source>
        <dbReference type="PROSITE" id="PS50033"/>
    </source>
</evidence>
<evidence type="ECO:0000313" key="10">
    <source>
        <dbReference type="EMBL" id="AFP60850.1"/>
    </source>
</evidence>
<evidence type="ECO:0000256" key="3">
    <source>
        <dbReference type="ARBA" id="ARBA00023136"/>
    </source>
</evidence>
<evidence type="ECO:0000256" key="8">
    <source>
        <dbReference type="SAM" id="MobiDB-lite"/>
    </source>
</evidence>
<gene>
    <name evidence="13" type="primary">LOC101892602</name>
    <name evidence="11" type="synonym">101892602</name>
</gene>
<keyword evidence="2" id="KW-0833">Ubl conjugation pathway</keyword>
<dbReference type="InterPro" id="IPR018997">
    <property type="entry name" value="PUB_domain"/>
</dbReference>
<dbReference type="PANTHER" id="PTHR23153:SF38">
    <property type="entry name" value="UBX DOMAIN-CONTAINING PROTEIN 6"/>
    <property type="match status" value="1"/>
</dbReference>
<dbReference type="Pfam" id="PF09409">
    <property type="entry name" value="PUB"/>
    <property type="match status" value="1"/>
</dbReference>
<comment type="subcellular location">
    <subcellularLocation>
        <location evidence="1">Membrane</location>
        <topology evidence="1">Peripheral membrane protein</topology>
    </subcellularLocation>
</comment>
<dbReference type="VEuPathDB" id="VectorBase:MDOMA2_016746"/>
<name>T1PBS8_MUSDO</name>
<reference evidence="11" key="2">
    <citation type="submission" date="2020-05" db="UniProtKB">
        <authorList>
            <consortium name="EnsemblMetazoa"/>
        </authorList>
    </citation>
    <scope>IDENTIFICATION</scope>
    <source>
        <strain evidence="11">Aabys</strain>
    </source>
</reference>
<proteinExistence type="evidence at transcript level"/>
<dbReference type="GO" id="GO:0006950">
    <property type="term" value="P:response to stress"/>
    <property type="evidence" value="ECO:0007669"/>
    <property type="project" value="UniProtKB-ARBA"/>
</dbReference>
<dbReference type="EMBL" id="KA646221">
    <property type="protein sequence ID" value="AFP60850.1"/>
    <property type="molecule type" value="mRNA"/>
</dbReference>
<reference evidence="10" key="1">
    <citation type="submission" date="2012-08" db="EMBL/GenBank/DDBJ databases">
        <title>Transcriptome of adult Musca domestica launches a platform for comparative house fly gene expression and characterization of differential gene expression among resistant and susceptible house flies.</title>
        <authorList>
            <person name="Liu N."/>
            <person name="Zhang L."/>
            <person name="Li M."/>
            <person name="Reid W."/>
        </authorList>
    </citation>
    <scope>NUCLEOTIDE SEQUENCE</scope>
    <source>
        <strain evidence="10">ALHF</strain>
        <tissue evidence="10">Whole body</tissue>
    </source>
</reference>
<dbReference type="PANTHER" id="PTHR23153">
    <property type="entry name" value="UBX-RELATED"/>
    <property type="match status" value="1"/>
</dbReference>
<protein>
    <recommendedName>
        <fullName evidence="6">UBX domain-containing protein 6</fullName>
    </recommendedName>
    <alternativeName>
        <fullName evidence="7">UBX domain-containing protein 1</fullName>
    </alternativeName>
</protein>